<reference evidence="2 3" key="1">
    <citation type="journal article" date="2009" name="Nat. Genet.">
        <title>The genome of the cucumber, Cucumis sativus L.</title>
        <authorList>
            <person name="Huang S."/>
            <person name="Li R."/>
            <person name="Zhang Z."/>
            <person name="Li L."/>
            <person name="Gu X."/>
            <person name="Fan W."/>
            <person name="Lucas W.J."/>
            <person name="Wang X."/>
            <person name="Xie B."/>
            <person name="Ni P."/>
            <person name="Ren Y."/>
            <person name="Zhu H."/>
            <person name="Li J."/>
            <person name="Lin K."/>
            <person name="Jin W."/>
            <person name="Fei Z."/>
            <person name="Li G."/>
            <person name="Staub J."/>
            <person name="Kilian A."/>
            <person name="van der Vossen E.A."/>
            <person name="Wu Y."/>
            <person name="Guo J."/>
            <person name="He J."/>
            <person name="Jia Z."/>
            <person name="Ren Y."/>
            <person name="Tian G."/>
            <person name="Lu Y."/>
            <person name="Ruan J."/>
            <person name="Qian W."/>
            <person name="Wang M."/>
            <person name="Huang Q."/>
            <person name="Li B."/>
            <person name="Xuan Z."/>
            <person name="Cao J."/>
            <person name="Asan"/>
            <person name="Wu Z."/>
            <person name="Zhang J."/>
            <person name="Cai Q."/>
            <person name="Bai Y."/>
            <person name="Zhao B."/>
            <person name="Han Y."/>
            <person name="Li Y."/>
            <person name="Li X."/>
            <person name="Wang S."/>
            <person name="Shi Q."/>
            <person name="Liu S."/>
            <person name="Cho W.K."/>
            <person name="Kim J.Y."/>
            <person name="Xu Y."/>
            <person name="Heller-Uszynska K."/>
            <person name="Miao H."/>
            <person name="Cheng Z."/>
            <person name="Zhang S."/>
            <person name="Wu J."/>
            <person name="Yang Y."/>
            <person name="Kang H."/>
            <person name="Li M."/>
            <person name="Liang H."/>
            <person name="Ren X."/>
            <person name="Shi Z."/>
            <person name="Wen M."/>
            <person name="Jian M."/>
            <person name="Yang H."/>
            <person name="Zhang G."/>
            <person name="Yang Z."/>
            <person name="Chen R."/>
            <person name="Liu S."/>
            <person name="Li J."/>
            <person name="Ma L."/>
            <person name="Liu H."/>
            <person name="Zhou Y."/>
            <person name="Zhao J."/>
            <person name="Fang X."/>
            <person name="Li G."/>
            <person name="Fang L."/>
            <person name="Li Y."/>
            <person name="Liu D."/>
            <person name="Zheng H."/>
            <person name="Zhang Y."/>
            <person name="Qin N."/>
            <person name="Li Z."/>
            <person name="Yang G."/>
            <person name="Yang S."/>
            <person name="Bolund L."/>
            <person name="Kristiansen K."/>
            <person name="Zheng H."/>
            <person name="Li S."/>
            <person name="Zhang X."/>
            <person name="Yang H."/>
            <person name="Wang J."/>
            <person name="Sun R."/>
            <person name="Zhang B."/>
            <person name="Jiang S."/>
            <person name="Wang J."/>
            <person name="Du Y."/>
            <person name="Li S."/>
        </authorList>
    </citation>
    <scope>NUCLEOTIDE SEQUENCE [LARGE SCALE GENOMIC DNA]</scope>
    <source>
        <strain evidence="3">cv. 9930</strain>
    </source>
</reference>
<reference evidence="2 3" key="4">
    <citation type="journal article" date="2011" name="BMC Genomics">
        <title>RNA-Seq improves annotation of protein-coding genes in the cucumber genome.</title>
        <authorList>
            <person name="Li Z."/>
            <person name="Zhang Z."/>
            <person name="Yan P."/>
            <person name="Huang S."/>
            <person name="Fei Z."/>
            <person name="Lin K."/>
        </authorList>
    </citation>
    <scope>NUCLEOTIDE SEQUENCE [LARGE SCALE GENOMIC DNA]</scope>
    <source>
        <strain evidence="3">cv. 9930</strain>
    </source>
</reference>
<reference evidence="2 3" key="2">
    <citation type="journal article" date="2009" name="PLoS ONE">
        <title>An integrated genetic and cytogenetic map of the cucumber genome.</title>
        <authorList>
            <person name="Ren Y."/>
            <person name="Zhang Z."/>
            <person name="Liu J."/>
            <person name="Staub J.E."/>
            <person name="Han Y."/>
            <person name="Cheng Z."/>
            <person name="Li X."/>
            <person name="Lu J."/>
            <person name="Miao H."/>
            <person name="Kang H."/>
            <person name="Xie B."/>
            <person name="Gu X."/>
            <person name="Wang X."/>
            <person name="Du Y."/>
            <person name="Jin W."/>
            <person name="Huang S."/>
        </authorList>
    </citation>
    <scope>NUCLEOTIDE SEQUENCE [LARGE SCALE GENOMIC DNA]</scope>
    <source>
        <strain evidence="3">cv. 9930</strain>
    </source>
</reference>
<accession>A0A0A0LUT6</accession>
<dbReference type="AlphaFoldDB" id="A0A0A0LUT6"/>
<organism evidence="2 3">
    <name type="scientific">Cucumis sativus</name>
    <name type="common">Cucumber</name>
    <dbReference type="NCBI Taxonomy" id="3659"/>
    <lineage>
        <taxon>Eukaryota</taxon>
        <taxon>Viridiplantae</taxon>
        <taxon>Streptophyta</taxon>
        <taxon>Embryophyta</taxon>
        <taxon>Tracheophyta</taxon>
        <taxon>Spermatophyta</taxon>
        <taxon>Magnoliopsida</taxon>
        <taxon>eudicotyledons</taxon>
        <taxon>Gunneridae</taxon>
        <taxon>Pentapetalae</taxon>
        <taxon>rosids</taxon>
        <taxon>fabids</taxon>
        <taxon>Cucurbitales</taxon>
        <taxon>Cucurbitaceae</taxon>
        <taxon>Benincaseae</taxon>
        <taxon>Cucumis</taxon>
    </lineage>
</organism>
<protein>
    <submittedName>
        <fullName evidence="2">Uncharacterized protein</fullName>
    </submittedName>
</protein>
<keyword evidence="3" id="KW-1185">Reference proteome</keyword>
<feature type="signal peptide" evidence="1">
    <location>
        <begin position="1"/>
        <end position="19"/>
    </location>
</feature>
<keyword evidence="1" id="KW-0732">Signal</keyword>
<dbReference type="EMBL" id="CM002922">
    <property type="protein sequence ID" value="KGN65705.1"/>
    <property type="molecule type" value="Genomic_DNA"/>
</dbReference>
<gene>
    <name evidence="2" type="ORF">Csa_1G505900</name>
</gene>
<sequence length="86" mass="9547">MKTVTLYHLLLSLLLFAAFQPSPLHLPSTVALGAKITNKELRSVHHWSSNSMHINGELVSKAIEKRVYKKPSVPNPKGNHLPPSTK</sequence>
<reference evidence="2 3" key="3">
    <citation type="journal article" date="2010" name="BMC Genomics">
        <title>Transcriptome sequencing and comparative analysis of cucumber flowers with different sex types.</title>
        <authorList>
            <person name="Guo S."/>
            <person name="Zheng Y."/>
            <person name="Joung J.G."/>
            <person name="Liu S."/>
            <person name="Zhang Z."/>
            <person name="Crasta O.R."/>
            <person name="Sobral B.W."/>
            <person name="Xu Y."/>
            <person name="Huang S."/>
            <person name="Fei Z."/>
        </authorList>
    </citation>
    <scope>NUCLEOTIDE SEQUENCE [LARGE SCALE GENOMIC DNA]</scope>
    <source>
        <strain evidence="3">cv. 9930</strain>
    </source>
</reference>
<dbReference type="Gramene" id="KGN65705">
    <property type="protein sequence ID" value="KGN65705"/>
    <property type="gene ID" value="Csa_1G505900"/>
</dbReference>
<name>A0A0A0LUT6_CUCSA</name>
<evidence type="ECO:0000313" key="2">
    <source>
        <dbReference type="EMBL" id="KGN65705.1"/>
    </source>
</evidence>
<proteinExistence type="predicted"/>
<evidence type="ECO:0000256" key="1">
    <source>
        <dbReference type="SAM" id="SignalP"/>
    </source>
</evidence>
<dbReference type="Proteomes" id="UP000029981">
    <property type="component" value="Chromosome 1"/>
</dbReference>
<evidence type="ECO:0000313" key="3">
    <source>
        <dbReference type="Proteomes" id="UP000029981"/>
    </source>
</evidence>
<feature type="chain" id="PRO_5001966468" evidence="1">
    <location>
        <begin position="20"/>
        <end position="86"/>
    </location>
</feature>